<keyword evidence="5" id="KW-1185">Reference proteome</keyword>
<dbReference type="Proteomes" id="UP000060390">
    <property type="component" value="Chromosome"/>
</dbReference>
<evidence type="ECO:0000313" key="5">
    <source>
        <dbReference type="Proteomes" id="UP000069906"/>
    </source>
</evidence>
<dbReference type="EMBL" id="CP008874">
    <property type="protein sequence ID" value="AKH97051.1"/>
    <property type="molecule type" value="Genomic_DNA"/>
</dbReference>
<evidence type="ECO:0000313" key="4">
    <source>
        <dbReference type="Proteomes" id="UP000060390"/>
    </source>
</evidence>
<protein>
    <submittedName>
        <fullName evidence="2">Uncharacterized protein</fullName>
    </submittedName>
</protein>
<sequence length="120" mass="13296">MSRRTPHIPERVRRGPTSSRNSRRPARFASVSSRFRPTTSTTPGPTKRHSRPTHRQNGSPVTNRWPGAPASERGPKVTARRTAVSTPSRRFSRTTRRSVRFGTVLAPRRNGGPRSGGSTT</sequence>
<proteinExistence type="predicted"/>
<organism evidence="2 5">
    <name type="scientific">Halanaeroarchaeum sulfurireducens</name>
    <dbReference type="NCBI Taxonomy" id="1604004"/>
    <lineage>
        <taxon>Archaea</taxon>
        <taxon>Methanobacteriati</taxon>
        <taxon>Methanobacteriota</taxon>
        <taxon>Stenosarchaea group</taxon>
        <taxon>Halobacteria</taxon>
        <taxon>Halobacteriales</taxon>
        <taxon>Halobacteriaceae</taxon>
        <taxon>Halanaeroarchaeum</taxon>
    </lineage>
</organism>
<dbReference type="EMBL" id="CP011564">
    <property type="protein sequence ID" value="ALG81452.1"/>
    <property type="molecule type" value="Genomic_DNA"/>
</dbReference>
<reference evidence="4" key="2">
    <citation type="submission" date="2015-05" db="EMBL/GenBank/DDBJ databases">
        <title>Complete genome sequence of Halanaeroarchaeum sulfurireducens type strain M27-SA2, a sulfate-reducer haloarchaeon from marine anoxic lake Medee.</title>
        <authorList>
            <person name="Messina E."/>
            <person name="Kublanov I.V."/>
            <person name="Toshchakov S."/>
            <person name="Arcadi E."/>
            <person name="La Spada G."/>
            <person name="La Cono V."/>
            <person name="Yakimov M.M."/>
        </authorList>
    </citation>
    <scope>NUCLEOTIDE SEQUENCE [LARGE SCALE GENOMIC DNA]</scope>
    <source>
        <strain evidence="4">M27-SA2</strain>
    </source>
</reference>
<dbReference type="Proteomes" id="UP000069906">
    <property type="component" value="Chromosome"/>
</dbReference>
<feature type="compositionally biased region" description="Low complexity" evidence="1">
    <location>
        <begin position="100"/>
        <end position="112"/>
    </location>
</feature>
<reference evidence="3 4" key="3">
    <citation type="journal article" date="2016" name="Stand. Genomic Sci.">
        <title>Complete genome sequence of 'Halanaeroarchaeum sulfurireducens' M27-SA2, a sulfur-reducing and acetate-oxidizing haloarchaeon from the deep-sea hypersaline anoxic lake Medee.</title>
        <authorList>
            <person name="Messina E."/>
            <person name="Sorokin D.Y."/>
            <person name="Kublanov I.V."/>
            <person name="Toshchakov S."/>
            <person name="Lopatina A."/>
            <person name="Arcadi E."/>
            <person name="Smedile F."/>
            <person name="La Spada G."/>
            <person name="La Cono V."/>
            <person name="Yakimov M.M."/>
        </authorList>
    </citation>
    <scope>NUCLEOTIDE SEQUENCE [LARGE SCALE GENOMIC DNA]</scope>
    <source>
        <strain evidence="3 4">M27-SA2</strain>
    </source>
</reference>
<reference evidence="2 5" key="1">
    <citation type="journal article" date="2015" name="ISME J.">
        <title>Elemental sulfur and acetate can support life of a novel strictly anaerobic haloarchaeon.</title>
        <authorList>
            <person name="Sorokin D.Y."/>
            <person name="Kublanov I.V."/>
            <person name="Gavrilov S.N."/>
            <person name="Rojo D."/>
            <person name="Roman P."/>
            <person name="Golyshin P.N."/>
            <person name="Slepak V.Z."/>
            <person name="Smedile F."/>
            <person name="Ferrer M."/>
            <person name="Messina E."/>
            <person name="La Cono V."/>
            <person name="Yakimov M.M."/>
        </authorList>
    </citation>
    <scope>NUCLEOTIDE SEQUENCE [LARGE SCALE GENOMIC DNA]</scope>
    <source>
        <strain evidence="2 5">HSR2</strain>
    </source>
</reference>
<accession>A0A0F7P767</accession>
<feature type="compositionally biased region" description="Basic residues" evidence="1">
    <location>
        <begin position="90"/>
        <end position="99"/>
    </location>
</feature>
<evidence type="ECO:0000313" key="3">
    <source>
        <dbReference type="EMBL" id="ALG81452.1"/>
    </source>
</evidence>
<name>A0A0F7P767_9EURY</name>
<feature type="compositionally biased region" description="Low complexity" evidence="1">
    <location>
        <begin position="32"/>
        <end position="45"/>
    </location>
</feature>
<dbReference type="KEGG" id="hsf:HLASA_0550"/>
<feature type="region of interest" description="Disordered" evidence="1">
    <location>
        <begin position="1"/>
        <end position="120"/>
    </location>
</feature>
<dbReference type="HOGENOM" id="CLU_2044332_0_0_2"/>
<evidence type="ECO:0000313" key="2">
    <source>
        <dbReference type="EMBL" id="AKH97051.1"/>
    </source>
</evidence>
<evidence type="ECO:0000256" key="1">
    <source>
        <dbReference type="SAM" id="MobiDB-lite"/>
    </source>
</evidence>
<dbReference type="KEGG" id="hsu:HLASF_0553"/>
<gene>
    <name evidence="3" type="ORF">HLASA_0550</name>
    <name evidence="2" type="ORF">HLASF_0553</name>
</gene>
<dbReference type="AlphaFoldDB" id="A0A0F7P767"/>